<dbReference type="GO" id="GO:0051252">
    <property type="term" value="P:regulation of RNA metabolic process"/>
    <property type="evidence" value="ECO:0007669"/>
    <property type="project" value="InterPro"/>
</dbReference>
<dbReference type="EC" id="4.1.3.17" evidence="10"/>
<evidence type="ECO:0000256" key="5">
    <source>
        <dbReference type="ARBA" id="ARBA00022723"/>
    </source>
</evidence>
<dbReference type="InterPro" id="IPR010203">
    <property type="entry name" value="RraA"/>
</dbReference>
<dbReference type="Pfam" id="PF03737">
    <property type="entry name" value="RraA-like"/>
    <property type="match status" value="1"/>
</dbReference>
<dbReference type="EC" id="4.1.1.112" evidence="10"/>
<dbReference type="RefSeq" id="WP_066840476.1">
    <property type="nucleotide sequence ID" value="NZ_LSTQ01000024.1"/>
</dbReference>
<comment type="cofactor">
    <cofactor evidence="2 10">
        <name>a divalent metal cation</name>
        <dbReference type="ChEBI" id="CHEBI:60240"/>
    </cofactor>
</comment>
<evidence type="ECO:0000256" key="4">
    <source>
        <dbReference type="ARBA" id="ARBA00011233"/>
    </source>
</evidence>
<dbReference type="OrthoDB" id="943692at2"/>
<dbReference type="Gene3D" id="3.50.30.40">
    <property type="entry name" value="Ribonuclease E inhibitor RraA/RraA-like"/>
    <property type="match status" value="1"/>
</dbReference>
<evidence type="ECO:0000256" key="9">
    <source>
        <dbReference type="PIRSR" id="PIRSR605493-1"/>
    </source>
</evidence>
<dbReference type="NCBIfam" id="NF006875">
    <property type="entry name" value="PRK09372.1"/>
    <property type="match status" value="1"/>
</dbReference>
<comment type="catalytic activity">
    <reaction evidence="1 10">
        <text>4-hydroxy-4-methyl-2-oxoglutarate = 2 pyruvate</text>
        <dbReference type="Rhea" id="RHEA:22748"/>
        <dbReference type="ChEBI" id="CHEBI:15361"/>
        <dbReference type="ChEBI" id="CHEBI:58276"/>
        <dbReference type="EC" id="4.1.3.17"/>
    </reaction>
</comment>
<dbReference type="GO" id="GO:0008428">
    <property type="term" value="F:ribonuclease inhibitor activity"/>
    <property type="evidence" value="ECO:0007669"/>
    <property type="project" value="InterPro"/>
</dbReference>
<comment type="caution">
    <text evidence="11">The sequence shown here is derived from an EMBL/GenBank/DDBJ whole genome shotgun (WGS) entry which is preliminary data.</text>
</comment>
<name>A0A177IBC8_9CORY</name>
<comment type="catalytic activity">
    <reaction evidence="8 10">
        <text>oxaloacetate + H(+) = pyruvate + CO2</text>
        <dbReference type="Rhea" id="RHEA:15641"/>
        <dbReference type="ChEBI" id="CHEBI:15361"/>
        <dbReference type="ChEBI" id="CHEBI:15378"/>
        <dbReference type="ChEBI" id="CHEBI:16452"/>
        <dbReference type="ChEBI" id="CHEBI:16526"/>
        <dbReference type="EC" id="4.1.1.112"/>
    </reaction>
</comment>
<dbReference type="PANTHER" id="PTHR33254">
    <property type="entry name" value="4-HYDROXY-4-METHYL-2-OXOGLUTARATE ALDOLASE 3-RELATED"/>
    <property type="match status" value="1"/>
</dbReference>
<evidence type="ECO:0000256" key="7">
    <source>
        <dbReference type="ARBA" id="ARBA00025046"/>
    </source>
</evidence>
<dbReference type="NCBIfam" id="TIGR01935">
    <property type="entry name" value="NOT-MenG"/>
    <property type="match status" value="1"/>
</dbReference>
<dbReference type="CDD" id="cd16841">
    <property type="entry name" value="RraA_family"/>
    <property type="match status" value="1"/>
</dbReference>
<evidence type="ECO:0000256" key="10">
    <source>
        <dbReference type="RuleBase" id="RU004338"/>
    </source>
</evidence>
<feature type="binding site" evidence="9">
    <location>
        <position position="107"/>
    </location>
    <ligand>
        <name>Mg(2+)</name>
        <dbReference type="ChEBI" id="CHEBI:18420"/>
    </ligand>
</feature>
<feature type="binding site" evidence="9">
    <location>
        <position position="106"/>
    </location>
    <ligand>
        <name>substrate</name>
    </ligand>
</feature>
<evidence type="ECO:0000313" key="11">
    <source>
        <dbReference type="EMBL" id="OAH26139.1"/>
    </source>
</evidence>
<dbReference type="InterPro" id="IPR036704">
    <property type="entry name" value="RraA/RraA-like_sf"/>
</dbReference>
<comment type="function">
    <text evidence="7 10">Catalyzes the aldol cleavage of 4-hydroxy-4-methyl-2-oxoglutarate (HMG) into 2 molecules of pyruvate. Also contains a secondary oxaloacetate (OAA) decarboxylase activity due to the common pyruvate enolate transition state formed following C-C bond cleavage in the retro-aldol and decarboxylation reactions.</text>
</comment>
<proteinExistence type="inferred from homology"/>
<dbReference type="SUPFAM" id="SSF89562">
    <property type="entry name" value="RraA-like"/>
    <property type="match status" value="1"/>
</dbReference>
<dbReference type="GO" id="GO:0047443">
    <property type="term" value="F:4-hydroxy-4-methyl-2-oxoglutarate aldolase activity"/>
    <property type="evidence" value="ECO:0007669"/>
    <property type="project" value="UniProtKB-EC"/>
</dbReference>
<dbReference type="AlphaFoldDB" id="A0A177IBC8"/>
<comment type="subunit">
    <text evidence="4 10">Homotrimer.</text>
</comment>
<comment type="cofactor">
    <cofactor evidence="9">
        <name>Mg(2+)</name>
        <dbReference type="ChEBI" id="CHEBI:18420"/>
    </cofactor>
</comment>
<evidence type="ECO:0000313" key="12">
    <source>
        <dbReference type="Proteomes" id="UP000076947"/>
    </source>
</evidence>
<dbReference type="GO" id="GO:0046872">
    <property type="term" value="F:metal ion binding"/>
    <property type="evidence" value="ECO:0007669"/>
    <property type="project" value="UniProtKB-KW"/>
</dbReference>
<keyword evidence="12" id="KW-1185">Reference proteome</keyword>
<evidence type="ECO:0000256" key="2">
    <source>
        <dbReference type="ARBA" id="ARBA00001968"/>
    </source>
</evidence>
<feature type="binding site" evidence="9">
    <location>
        <begin position="84"/>
        <end position="87"/>
    </location>
    <ligand>
        <name>substrate</name>
    </ligand>
</feature>
<accession>A0A177IBC8</accession>
<keyword evidence="5 9" id="KW-0479">Metal-binding</keyword>
<organism evidence="11 12">
    <name type="scientific">Corynebacterium stationis</name>
    <dbReference type="NCBI Taxonomy" id="1705"/>
    <lineage>
        <taxon>Bacteria</taxon>
        <taxon>Bacillati</taxon>
        <taxon>Actinomycetota</taxon>
        <taxon>Actinomycetes</taxon>
        <taxon>Mycobacteriales</taxon>
        <taxon>Corynebacteriaceae</taxon>
        <taxon>Corynebacterium</taxon>
    </lineage>
</organism>
<dbReference type="InterPro" id="IPR005493">
    <property type="entry name" value="RraA/RraA-like"/>
</dbReference>
<comment type="similarity">
    <text evidence="3 10">Belongs to the class II aldolase/RraA-like family.</text>
</comment>
<sequence length="164" mass="17650">MAASSLPFFPSQQESDNYDELGEKVDSLPLNFENLGRAEHFSGPAETVRVDEDNQLLKELMKQPGKGRVLVVDGQEKVTCALMGGNMAKMFQESGWAGVVIVGAIRDRAELAEIDLGVLAMGSNPKHSKKERTGEVGVTLDISGIKVTPGAMVYADSDGVLIER</sequence>
<dbReference type="EMBL" id="LSTQ01000024">
    <property type="protein sequence ID" value="OAH26139.1"/>
    <property type="molecule type" value="Genomic_DNA"/>
</dbReference>
<evidence type="ECO:0000256" key="8">
    <source>
        <dbReference type="ARBA" id="ARBA00047973"/>
    </source>
</evidence>
<dbReference type="Proteomes" id="UP000076947">
    <property type="component" value="Unassembled WGS sequence"/>
</dbReference>
<evidence type="ECO:0000256" key="1">
    <source>
        <dbReference type="ARBA" id="ARBA00001342"/>
    </source>
</evidence>
<keyword evidence="9" id="KW-0460">Magnesium</keyword>
<dbReference type="PANTHER" id="PTHR33254:SF4">
    <property type="entry name" value="4-HYDROXY-4-METHYL-2-OXOGLUTARATE ALDOLASE 3-RELATED"/>
    <property type="match status" value="1"/>
</dbReference>
<evidence type="ECO:0000256" key="3">
    <source>
        <dbReference type="ARBA" id="ARBA00008621"/>
    </source>
</evidence>
<protein>
    <recommendedName>
        <fullName evidence="10">4-hydroxy-4-methyl-2-oxoglutarate aldolase</fullName>
        <shortName evidence="10">HMG aldolase</shortName>
        <ecNumber evidence="10">4.1.1.112</ecNumber>
        <ecNumber evidence="10">4.1.3.17</ecNumber>
    </recommendedName>
    <alternativeName>
        <fullName evidence="10">Oxaloacetate decarboxylase</fullName>
    </alternativeName>
</protein>
<dbReference type="GO" id="GO:0008948">
    <property type="term" value="F:oxaloacetate decarboxylase activity"/>
    <property type="evidence" value="ECO:0007669"/>
    <property type="project" value="UniProtKB-EC"/>
</dbReference>
<reference evidence="12" key="1">
    <citation type="submission" date="2016-02" db="EMBL/GenBank/DDBJ databases">
        <authorList>
            <person name="Kaur G."/>
            <person name="Nair G.R."/>
            <person name="Mayilraj S."/>
        </authorList>
    </citation>
    <scope>NUCLEOTIDE SEQUENCE [LARGE SCALE GENOMIC DNA]</scope>
    <source>
        <strain evidence="12">GA-15</strain>
    </source>
</reference>
<keyword evidence="6 10" id="KW-0456">Lyase</keyword>
<evidence type="ECO:0000256" key="6">
    <source>
        <dbReference type="ARBA" id="ARBA00023239"/>
    </source>
</evidence>
<gene>
    <name evidence="11" type="ORF">AYJ05_01485</name>
</gene>